<dbReference type="KEGG" id="drm:Dred_1773"/>
<keyword evidence="3" id="KW-0648">Protein biosynthesis</keyword>
<evidence type="ECO:0000313" key="4">
    <source>
        <dbReference type="Proteomes" id="UP000001556"/>
    </source>
</evidence>
<dbReference type="Pfam" id="PF01008">
    <property type="entry name" value="IF-2B"/>
    <property type="match status" value="1"/>
</dbReference>
<dbReference type="InterPro" id="IPR011559">
    <property type="entry name" value="Initiation_fac_2B_a/b/d"/>
</dbReference>
<protein>
    <submittedName>
        <fullName evidence="3">Translation initiation factor 2B subunit I family (IF-2BI)</fullName>
    </submittedName>
</protein>
<dbReference type="PANTHER" id="PTHR43475">
    <property type="entry name" value="METHYLTHIORIBOSE-1-PHOSPHATE ISOMERASE"/>
    <property type="match status" value="1"/>
</dbReference>
<dbReference type="GO" id="GO:0046523">
    <property type="term" value="F:S-methyl-5-thioribose-1-phosphate isomerase activity"/>
    <property type="evidence" value="ECO:0007669"/>
    <property type="project" value="TreeGrafter"/>
</dbReference>
<gene>
    <name evidence="3" type="ordered locus">Dred_1773</name>
</gene>
<dbReference type="Gene3D" id="3.40.50.10470">
    <property type="entry name" value="Translation initiation factor eif-2b, domain 2"/>
    <property type="match status" value="1"/>
</dbReference>
<dbReference type="RefSeq" id="WP_011878112.1">
    <property type="nucleotide sequence ID" value="NC_009253.1"/>
</dbReference>
<dbReference type="GO" id="GO:0003743">
    <property type="term" value="F:translation initiation factor activity"/>
    <property type="evidence" value="ECO:0007669"/>
    <property type="project" value="UniProtKB-KW"/>
</dbReference>
<dbReference type="HOGENOM" id="CLU_016218_1_2_9"/>
<proteinExistence type="inferred from homology"/>
<dbReference type="eggNOG" id="COG0182">
    <property type="taxonomic scope" value="Bacteria"/>
</dbReference>
<dbReference type="NCBIfam" id="NF004326">
    <property type="entry name" value="PRK05720.1"/>
    <property type="match status" value="1"/>
</dbReference>
<accession>A4J5E5</accession>
<dbReference type="OrthoDB" id="9803436at2"/>
<dbReference type="InterPro" id="IPR027363">
    <property type="entry name" value="M1Pi_N"/>
</dbReference>
<dbReference type="InterPro" id="IPR000649">
    <property type="entry name" value="IF-2B-related"/>
</dbReference>
<dbReference type="SUPFAM" id="SSF100950">
    <property type="entry name" value="NagB/RpiA/CoA transferase-like"/>
    <property type="match status" value="1"/>
</dbReference>
<dbReference type="Proteomes" id="UP000001556">
    <property type="component" value="Chromosome"/>
</dbReference>
<dbReference type="PANTHER" id="PTHR43475:SF1">
    <property type="entry name" value="METHYLTHIORIBOSE-1-PHOSPHATE ISOMERASE"/>
    <property type="match status" value="1"/>
</dbReference>
<dbReference type="InterPro" id="IPR037171">
    <property type="entry name" value="NagB/RpiA_transferase-like"/>
</dbReference>
<keyword evidence="4" id="KW-1185">Reference proteome</keyword>
<evidence type="ECO:0000313" key="3">
    <source>
        <dbReference type="EMBL" id="ABO50298.1"/>
    </source>
</evidence>
<dbReference type="Gene3D" id="1.20.120.420">
    <property type="entry name" value="translation initiation factor eif-2b, domain 1"/>
    <property type="match status" value="1"/>
</dbReference>
<name>A4J5E5_DESRM</name>
<dbReference type="GO" id="GO:0019509">
    <property type="term" value="P:L-methionine salvage from methylthioadenosine"/>
    <property type="evidence" value="ECO:0007669"/>
    <property type="project" value="TreeGrafter"/>
</dbReference>
<dbReference type="InterPro" id="IPR042529">
    <property type="entry name" value="IF_2B-like_C"/>
</dbReference>
<comment type="similarity">
    <text evidence="1">Belongs to the eIF-2B alpha/beta/delta subunits family. MtnA subfamily.</text>
</comment>
<keyword evidence="3" id="KW-0396">Initiation factor</keyword>
<evidence type="ECO:0000256" key="2">
    <source>
        <dbReference type="ARBA" id="ARBA00023235"/>
    </source>
</evidence>
<sequence>MKEPLLMYTNNTVFLRDELLIILDRRRFPHEVIEVVCHDYEEVAKSIEDMVVQGAGDIAITAGYGLYLAARYVESIAGIKSDEAQEYLVKVRERLENTRPTGYHMKVLLRRLIDQVDWKQPNWSEQILKRIDKIIKKAETRCELTGKWAETLVEDGDCILTHCFPGPALLYMLRLAREHDKRIQLMATETRPYLQGARLTAWSVSELGIPVTLINDNMAAYCMSQGMIAKVFTAADRIALDGTVVNKVGTFQLAIAAHHHQLPFYIFGYGGPDKKCQRGEDIPIELRNPNEVLFFNGINISSKKVKGFYPAFDCTPPQLLAGIITDRGIIRPDEIQIYWSLPF</sequence>
<organism evidence="3 4">
    <name type="scientific">Desulforamulus reducens (strain ATCC BAA-1160 / DSM 100696 / MI-1)</name>
    <name type="common">Desulfotomaculum reducens</name>
    <dbReference type="NCBI Taxonomy" id="349161"/>
    <lineage>
        <taxon>Bacteria</taxon>
        <taxon>Bacillati</taxon>
        <taxon>Bacillota</taxon>
        <taxon>Clostridia</taxon>
        <taxon>Eubacteriales</taxon>
        <taxon>Peptococcaceae</taxon>
        <taxon>Desulforamulus</taxon>
    </lineage>
</organism>
<dbReference type="EMBL" id="CP000612">
    <property type="protein sequence ID" value="ABO50298.1"/>
    <property type="molecule type" value="Genomic_DNA"/>
</dbReference>
<dbReference type="STRING" id="349161.Dred_1773"/>
<evidence type="ECO:0000256" key="1">
    <source>
        <dbReference type="ARBA" id="ARBA00009117"/>
    </source>
</evidence>
<dbReference type="NCBIfam" id="TIGR00524">
    <property type="entry name" value="eIF-2B_rel"/>
    <property type="match status" value="1"/>
</dbReference>
<reference evidence="3 4" key="1">
    <citation type="submission" date="2007-03" db="EMBL/GenBank/DDBJ databases">
        <title>Complete sequence of Desulfotomaculum reducens MI-1.</title>
        <authorList>
            <consortium name="US DOE Joint Genome Institute"/>
            <person name="Copeland A."/>
            <person name="Lucas S."/>
            <person name="Lapidus A."/>
            <person name="Barry K."/>
            <person name="Detter J.C."/>
            <person name="Glavina del Rio T."/>
            <person name="Hammon N."/>
            <person name="Israni S."/>
            <person name="Dalin E."/>
            <person name="Tice H."/>
            <person name="Pitluck S."/>
            <person name="Sims D."/>
            <person name="Brettin T."/>
            <person name="Bruce D."/>
            <person name="Han C."/>
            <person name="Tapia R."/>
            <person name="Schmutz J."/>
            <person name="Larimer F."/>
            <person name="Land M."/>
            <person name="Hauser L."/>
            <person name="Kyrpides N."/>
            <person name="Kim E."/>
            <person name="Tebo B.M."/>
            <person name="Richardson P."/>
        </authorList>
    </citation>
    <scope>NUCLEOTIDE SEQUENCE [LARGE SCALE GENOMIC DNA]</scope>
    <source>
        <strain evidence="3 4">MI-1</strain>
    </source>
</reference>
<dbReference type="AlphaFoldDB" id="A4J5E5"/>
<keyword evidence="2" id="KW-0413">Isomerase</keyword>